<protein>
    <submittedName>
        <fullName evidence="3">Uncharacterized protein</fullName>
    </submittedName>
</protein>
<feature type="compositionally biased region" description="Basic and acidic residues" evidence="1">
    <location>
        <begin position="63"/>
        <end position="72"/>
    </location>
</feature>
<dbReference type="VEuPathDB" id="MicrosporidiaDB:HERIO_330"/>
<keyword evidence="2" id="KW-1133">Transmembrane helix</keyword>
<proteinExistence type="predicted"/>
<accession>A0A1X0QDD2</accession>
<feature type="compositionally biased region" description="Polar residues" evidence="1">
    <location>
        <begin position="73"/>
        <end position="86"/>
    </location>
</feature>
<feature type="transmembrane region" description="Helical" evidence="2">
    <location>
        <begin position="136"/>
        <end position="153"/>
    </location>
</feature>
<evidence type="ECO:0000313" key="3">
    <source>
        <dbReference type="EMBL" id="ORD97796.1"/>
    </source>
</evidence>
<dbReference type="Proteomes" id="UP000192356">
    <property type="component" value="Unassembled WGS sequence"/>
</dbReference>
<keyword evidence="4" id="KW-1185">Reference proteome</keyword>
<feature type="region of interest" description="Disordered" evidence="1">
    <location>
        <begin position="56"/>
        <end position="88"/>
    </location>
</feature>
<comment type="caution">
    <text evidence="3">The sequence shown here is derived from an EMBL/GenBank/DDBJ whole genome shotgun (WGS) entry which is preliminary data.</text>
</comment>
<organism evidence="3 4">
    <name type="scientific">Hepatospora eriocheir</name>
    <dbReference type="NCBI Taxonomy" id="1081669"/>
    <lineage>
        <taxon>Eukaryota</taxon>
        <taxon>Fungi</taxon>
        <taxon>Fungi incertae sedis</taxon>
        <taxon>Microsporidia</taxon>
        <taxon>Hepatosporidae</taxon>
        <taxon>Hepatospora</taxon>
    </lineage>
</organism>
<keyword evidence="2" id="KW-0812">Transmembrane</keyword>
<name>A0A1X0QDD2_9MICR</name>
<evidence type="ECO:0000256" key="1">
    <source>
        <dbReference type="SAM" id="MobiDB-lite"/>
    </source>
</evidence>
<sequence>MKFFKQIICSTNNSIEHGYNIRIIINDGEKEQQNSSDESNFTTNIQHNHIIPENNPLVGCTEGSREKSEKNNQLELNNSCFTSKNHQSSEDIYSIEEEKQSSTKDSLSNERGIYRDKIKKILSIGISFLLKNFSNILKLVIFLSLIIAVIYFNV</sequence>
<dbReference type="AlphaFoldDB" id="A0A1X0QDD2"/>
<gene>
    <name evidence="3" type="ORF">HERIO_330</name>
</gene>
<dbReference type="EMBL" id="LVKB01000009">
    <property type="protein sequence ID" value="ORD97796.1"/>
    <property type="molecule type" value="Genomic_DNA"/>
</dbReference>
<evidence type="ECO:0000256" key="2">
    <source>
        <dbReference type="SAM" id="Phobius"/>
    </source>
</evidence>
<evidence type="ECO:0000313" key="4">
    <source>
        <dbReference type="Proteomes" id="UP000192356"/>
    </source>
</evidence>
<keyword evidence="2" id="KW-0472">Membrane</keyword>
<reference evidence="3 4" key="1">
    <citation type="journal article" date="2017" name="Environ. Microbiol.">
        <title>Decay of the glycolytic pathway and adaptation to intranuclear parasitism within Enterocytozoonidae microsporidia.</title>
        <authorList>
            <person name="Wiredu Boakye D."/>
            <person name="Jaroenlak P."/>
            <person name="Prachumwat A."/>
            <person name="Williams T.A."/>
            <person name="Bateman K.S."/>
            <person name="Itsathitphaisarn O."/>
            <person name="Sritunyalucksana K."/>
            <person name="Paszkiewicz K.H."/>
            <person name="Moore K.A."/>
            <person name="Stentiford G.D."/>
            <person name="Williams B.A."/>
        </authorList>
    </citation>
    <scope>NUCLEOTIDE SEQUENCE [LARGE SCALE GENOMIC DNA]</scope>
    <source>
        <strain evidence="3 4">GB1</strain>
    </source>
</reference>